<dbReference type="STRING" id="52770.BSZ40_08095"/>
<evidence type="ECO:0008006" key="3">
    <source>
        <dbReference type="Google" id="ProtNLM"/>
    </source>
</evidence>
<evidence type="ECO:0000313" key="2">
    <source>
        <dbReference type="Proteomes" id="UP000185612"/>
    </source>
</evidence>
<evidence type="ECO:0000313" key="1">
    <source>
        <dbReference type="EMBL" id="OKL51262.1"/>
    </source>
</evidence>
<protein>
    <recommendedName>
        <fullName evidence="3">NERD domain-containing protein</fullName>
    </recommendedName>
</protein>
<gene>
    <name evidence="1" type="ORF">BSZ40_08095</name>
</gene>
<organism evidence="1 2">
    <name type="scientific">Buchananella hordeovulneris</name>
    <dbReference type="NCBI Taxonomy" id="52770"/>
    <lineage>
        <taxon>Bacteria</taxon>
        <taxon>Bacillati</taxon>
        <taxon>Actinomycetota</taxon>
        <taxon>Actinomycetes</taxon>
        <taxon>Actinomycetales</taxon>
        <taxon>Actinomycetaceae</taxon>
        <taxon>Buchananella</taxon>
    </lineage>
</organism>
<reference evidence="2" key="1">
    <citation type="submission" date="2016-12" db="EMBL/GenBank/DDBJ databases">
        <authorList>
            <person name="Meng X."/>
        </authorList>
    </citation>
    <scope>NUCLEOTIDE SEQUENCE [LARGE SCALE GENOMIC DNA]</scope>
    <source>
        <strain evidence="2">DSM 20732</strain>
    </source>
</reference>
<dbReference type="AlphaFoldDB" id="A0A1Q5PUU2"/>
<keyword evidence="2" id="KW-1185">Reference proteome</keyword>
<dbReference type="EMBL" id="MQVS01000008">
    <property type="protein sequence ID" value="OKL51262.1"/>
    <property type="molecule type" value="Genomic_DNA"/>
</dbReference>
<name>A0A1Q5PUU2_9ACTO</name>
<dbReference type="OrthoDB" id="5108885at2"/>
<sequence length="320" mass="35412">MRVVTLPLPAAAALLAALVTVFAVWLWREYRGAKQREATRQLAQMSQAKAVAEVEHDLATQRERHTAAIAQLESEVTSAHDTQVAVWEHLSKSLASELASRRQLVAAVASLGIDALVASHLHFLTTDPRAPRPRVCRVDHLVVTDQFVLLIEHRDWQGVVFDARQPSRVHAMLSDLVDESELETEFAVRLERENQGAIAVQRFTDIGAPRAAAREKATQLAQHLGSSGTEVPWINTCVFYSQSGARVLVGDGQRGHRGQAHTFVAVRERGIARIIGQLVELYGTDDNPQLVRQLGPSLEKIATDMCGVGRWASKWPDLRR</sequence>
<proteinExistence type="predicted"/>
<dbReference type="Proteomes" id="UP000185612">
    <property type="component" value="Unassembled WGS sequence"/>
</dbReference>
<dbReference type="RefSeq" id="WP_073825087.1">
    <property type="nucleotide sequence ID" value="NZ_MQVS01000008.1"/>
</dbReference>
<comment type="caution">
    <text evidence="1">The sequence shown here is derived from an EMBL/GenBank/DDBJ whole genome shotgun (WGS) entry which is preliminary data.</text>
</comment>
<accession>A0A1Q5PUU2</accession>